<dbReference type="AlphaFoldDB" id="A0A6P1ME79"/>
<dbReference type="Proteomes" id="UP000464954">
    <property type="component" value="Chromosome"/>
</dbReference>
<dbReference type="KEGG" id="taer:GT409_03755"/>
<name>A0A6P1ME79_9BACT</name>
<keyword evidence="2" id="KW-1185">Reference proteome</keyword>
<sequence length="185" mass="21220">MFGKHSGFRNLKAYWLAELCYDFTCRFCELYIPKKDRHHDQMVQASRSGFQNIREGSELSATTKKLELNLTNVARGRLGELHKDYKKYLQRKGLPLWETDDAAMFSEARNLHPESLDAAAAWVNSSGRTQSREERAANLGAVLSAQAHYLVEKLLARQADYFEKGGGFSERLYKARVENRQKGQN</sequence>
<dbReference type="InterPro" id="IPR026354">
    <property type="entry name" value="4helix_suffix_dom"/>
</dbReference>
<reference evidence="1 2" key="1">
    <citation type="submission" date="2020-01" db="EMBL/GenBank/DDBJ databases">
        <title>Ponticoccus aerotolerans gen. nov., sp. nov., an anaerobic bacterium and proposal of Ponticoccusceae fam. nov., Ponticoccusles ord. nov. and Ponticoccuse classis nov. in the phylum Kiritimatiellaeota.</title>
        <authorList>
            <person name="Zhou L.Y."/>
            <person name="Du Z.J."/>
        </authorList>
    </citation>
    <scope>NUCLEOTIDE SEQUENCE [LARGE SCALE GENOMIC DNA]</scope>
    <source>
        <strain evidence="1 2">S-5007</strain>
    </source>
</reference>
<gene>
    <name evidence="1" type="ORF">GT409_03755</name>
</gene>
<accession>A0A6P1ME79</accession>
<protein>
    <submittedName>
        <fullName evidence="1">Four helix bundle protein</fullName>
    </submittedName>
</protein>
<dbReference type="EMBL" id="CP047593">
    <property type="protein sequence ID" value="QHI70874.1"/>
    <property type="molecule type" value="Genomic_DNA"/>
</dbReference>
<dbReference type="InterPro" id="IPR036583">
    <property type="entry name" value="23S_rRNA_IVS_sf"/>
</dbReference>
<proteinExistence type="predicted"/>
<evidence type="ECO:0000313" key="1">
    <source>
        <dbReference type="EMBL" id="QHI70874.1"/>
    </source>
</evidence>
<dbReference type="SUPFAM" id="SSF158446">
    <property type="entry name" value="IVS-encoded protein-like"/>
    <property type="match status" value="1"/>
</dbReference>
<dbReference type="NCBIfam" id="TIGR04258">
    <property type="entry name" value="4helix_suffix"/>
    <property type="match status" value="1"/>
</dbReference>
<dbReference type="Gene3D" id="1.20.1440.60">
    <property type="entry name" value="23S rRNA-intervening sequence"/>
    <property type="match status" value="1"/>
</dbReference>
<evidence type="ECO:0000313" key="2">
    <source>
        <dbReference type="Proteomes" id="UP000464954"/>
    </source>
</evidence>
<organism evidence="1 2">
    <name type="scientific">Tichowtungia aerotolerans</name>
    <dbReference type="NCBI Taxonomy" id="2697043"/>
    <lineage>
        <taxon>Bacteria</taxon>
        <taxon>Pseudomonadati</taxon>
        <taxon>Kiritimatiellota</taxon>
        <taxon>Tichowtungiia</taxon>
        <taxon>Tichowtungiales</taxon>
        <taxon>Tichowtungiaceae</taxon>
        <taxon>Tichowtungia</taxon>
    </lineage>
</organism>